<gene>
    <name evidence="2" type="ORF">ACHAWO_013422</name>
</gene>
<dbReference type="PROSITE" id="PS50005">
    <property type="entry name" value="TPR"/>
    <property type="match status" value="4"/>
</dbReference>
<evidence type="ECO:0000313" key="3">
    <source>
        <dbReference type="Proteomes" id="UP001530400"/>
    </source>
</evidence>
<accession>A0ABD3NYT3</accession>
<reference evidence="2 3" key="1">
    <citation type="submission" date="2024-10" db="EMBL/GenBank/DDBJ databases">
        <title>Updated reference genomes for cyclostephanoid diatoms.</title>
        <authorList>
            <person name="Roberts W.R."/>
            <person name="Alverson A.J."/>
        </authorList>
    </citation>
    <scope>NUCLEOTIDE SEQUENCE [LARGE SCALE GENOMIC DNA]</scope>
    <source>
        <strain evidence="2 3">AJA010-31</strain>
    </source>
</reference>
<dbReference type="SUPFAM" id="SSF48452">
    <property type="entry name" value="TPR-like"/>
    <property type="match status" value="2"/>
</dbReference>
<dbReference type="PANTHER" id="PTHR44117">
    <property type="entry name" value="INTRAFLAGELLAR TRANSPORT PROTEIN 88 HOMOLOG"/>
    <property type="match status" value="1"/>
</dbReference>
<evidence type="ECO:0000256" key="1">
    <source>
        <dbReference type="PROSITE-ProRule" id="PRU00339"/>
    </source>
</evidence>
<protein>
    <submittedName>
        <fullName evidence="2">Uncharacterized protein</fullName>
    </submittedName>
</protein>
<keyword evidence="3" id="KW-1185">Reference proteome</keyword>
<feature type="repeat" description="TPR" evidence="1">
    <location>
        <begin position="545"/>
        <end position="578"/>
    </location>
</feature>
<comment type="caution">
    <text evidence="2">The sequence shown here is derived from an EMBL/GenBank/DDBJ whole genome shotgun (WGS) entry which is preliminary data.</text>
</comment>
<proteinExistence type="predicted"/>
<dbReference type="EMBL" id="JALLPJ020000860">
    <property type="protein sequence ID" value="KAL3781119.1"/>
    <property type="molecule type" value="Genomic_DNA"/>
</dbReference>
<feature type="repeat" description="TPR" evidence="1">
    <location>
        <begin position="181"/>
        <end position="214"/>
    </location>
</feature>
<dbReference type="InterPro" id="IPR011990">
    <property type="entry name" value="TPR-like_helical_dom_sf"/>
</dbReference>
<dbReference type="PROSITE" id="PS50293">
    <property type="entry name" value="TPR_REGION"/>
    <property type="match status" value="1"/>
</dbReference>
<feature type="repeat" description="TPR" evidence="1">
    <location>
        <begin position="220"/>
        <end position="253"/>
    </location>
</feature>
<dbReference type="InterPro" id="IPR019734">
    <property type="entry name" value="TPR_rpt"/>
</dbReference>
<feature type="repeat" description="TPR" evidence="1">
    <location>
        <begin position="443"/>
        <end position="476"/>
    </location>
</feature>
<dbReference type="Pfam" id="PF13432">
    <property type="entry name" value="TPR_16"/>
    <property type="match status" value="3"/>
</dbReference>
<evidence type="ECO:0000313" key="2">
    <source>
        <dbReference type="EMBL" id="KAL3781119.1"/>
    </source>
</evidence>
<organism evidence="2 3">
    <name type="scientific">Cyclotella atomus</name>
    <dbReference type="NCBI Taxonomy" id="382360"/>
    <lineage>
        <taxon>Eukaryota</taxon>
        <taxon>Sar</taxon>
        <taxon>Stramenopiles</taxon>
        <taxon>Ochrophyta</taxon>
        <taxon>Bacillariophyta</taxon>
        <taxon>Coscinodiscophyceae</taxon>
        <taxon>Thalassiosirophycidae</taxon>
        <taxon>Stephanodiscales</taxon>
        <taxon>Stephanodiscaceae</taxon>
        <taxon>Cyclotella</taxon>
    </lineage>
</organism>
<dbReference type="AlphaFoldDB" id="A0ABD3NYT3"/>
<dbReference type="Proteomes" id="UP001530400">
    <property type="component" value="Unassembled WGS sequence"/>
</dbReference>
<keyword evidence="1" id="KW-0802">TPR repeat</keyword>
<name>A0ABD3NYT3_9STRA</name>
<dbReference type="PANTHER" id="PTHR44117:SF1">
    <property type="entry name" value="INTRAFLAGELLAR TRANSPORT PROTEIN 88 HOMOLOG"/>
    <property type="match status" value="1"/>
</dbReference>
<dbReference type="SMART" id="SM00028">
    <property type="entry name" value="TPR"/>
    <property type="match status" value="10"/>
</dbReference>
<dbReference type="Gene3D" id="1.25.40.10">
    <property type="entry name" value="Tetratricopeptide repeat domain"/>
    <property type="match status" value="3"/>
</dbReference>
<sequence>MDDSLYDFSGGNAKKITSYFPASRGSGRSVQTAISKLGSSPNSRRGSERAFDDGISVAASVWSSRFQFSVKNDNISRQELRPNEVASKMKARINALLDETAALTKEGKALEAMDRAKDAVKKEDSLRKYRKEHSLSSEGQVELLFAVCFNVASCYQMNDLLDEAVKAYTQITKQREHPLAGRARINLGNIHYSQHDSPAAIKMYKMALDLLPQGDRTSIASVRCNIGNAYFRQGQLRDAVKNYEESMNANPNHQAGFNLLVCHLALGDAVNAQADFMKLLKVQPDSVDEKADLDDASNEDATRQDAAYRILLSAARLIAPLTKHTELIETLKDHHDQLAMKIEYEQAVDLLKNNDLKRAVKKLETLSKHSPEMKAVVATNLSFVHLLQGDVSAASEYADTALEVDRYNAKALVNKGNCFFVNEDYATAKNMYLEAIGVEADCAQAIFNLGLSNVRLDQPDEAIRVFEKLHTVTPNSPTAIYHIADVHENQGRIQDAIRWLNILAAGQSSDSTILARLAHLYAKTKDDSQELHHNLESYRHFPVELDVISRIGAFFVQQEMFEKAIYFFKQAALVQPKEVKWSLMVASAHRRLGNHADAFALYKKLHHLFPTNVECEWEIVLHETGHPGTCANLSIQFVTISAGLRSLVMLCKTIREPYHQYQDKLERLIEV</sequence>
<dbReference type="Pfam" id="PF13424">
    <property type="entry name" value="TPR_12"/>
    <property type="match status" value="1"/>
</dbReference>